<proteinExistence type="predicted"/>
<dbReference type="InterPro" id="IPR031811">
    <property type="entry name" value="ALGX/ALGJ_SGNH-like"/>
</dbReference>
<accession>A0ABW3SG32</accession>
<evidence type="ECO:0000256" key="3">
    <source>
        <dbReference type="ARBA" id="ARBA00022679"/>
    </source>
</evidence>
<gene>
    <name evidence="8" type="ORF">ACFQ2Z_20720</name>
</gene>
<organism evidence="8 9">
    <name type="scientific">Paenibacillus timonensis</name>
    <dbReference type="NCBI Taxonomy" id="225915"/>
    <lineage>
        <taxon>Bacteria</taxon>
        <taxon>Bacillati</taxon>
        <taxon>Bacillota</taxon>
        <taxon>Bacilli</taxon>
        <taxon>Bacillales</taxon>
        <taxon>Paenibacillaceae</taxon>
        <taxon>Paenibacillus</taxon>
    </lineage>
</organism>
<dbReference type="RefSeq" id="WP_240270873.1">
    <property type="nucleotide sequence ID" value="NZ_JAKSXN010000059.1"/>
</dbReference>
<dbReference type="EMBL" id="JBHTKZ010000055">
    <property type="protein sequence ID" value="MFD1183772.1"/>
    <property type="molecule type" value="Genomic_DNA"/>
</dbReference>
<evidence type="ECO:0000256" key="6">
    <source>
        <dbReference type="ARBA" id="ARBA00022841"/>
    </source>
</evidence>
<dbReference type="Proteomes" id="UP001597211">
    <property type="component" value="Unassembled WGS sequence"/>
</dbReference>
<comment type="caution">
    <text evidence="8">The sequence shown here is derived from an EMBL/GenBank/DDBJ whole genome shotgun (WGS) entry which is preliminary data.</text>
</comment>
<evidence type="ECO:0000256" key="4">
    <source>
        <dbReference type="ARBA" id="ARBA00022729"/>
    </source>
</evidence>
<evidence type="ECO:0000259" key="7">
    <source>
        <dbReference type="Pfam" id="PF16822"/>
    </source>
</evidence>
<evidence type="ECO:0000256" key="2">
    <source>
        <dbReference type="ARBA" id="ARBA00005182"/>
    </source>
</evidence>
<name>A0ABW3SG32_9BACL</name>
<reference evidence="9" key="1">
    <citation type="journal article" date="2019" name="Int. J. Syst. Evol. Microbiol.">
        <title>The Global Catalogue of Microorganisms (GCM) 10K type strain sequencing project: providing services to taxonomists for standard genome sequencing and annotation.</title>
        <authorList>
            <consortium name="The Broad Institute Genomics Platform"/>
            <consortium name="The Broad Institute Genome Sequencing Center for Infectious Disease"/>
            <person name="Wu L."/>
            <person name="Ma J."/>
        </authorList>
    </citation>
    <scope>NUCLEOTIDE SEQUENCE [LARGE SCALE GENOMIC DNA]</scope>
    <source>
        <strain evidence="9">CCUG 48216</strain>
    </source>
</reference>
<comment type="pathway">
    <text evidence="2">Glycan biosynthesis; alginate biosynthesis.</text>
</comment>
<sequence>MKAHKVYNVLLVVLFIVAITVPLIAVNKIQGKISVAENRALTKFPHFTSGEGHFNTQFVKEFESWFNDNFGYRDQLVKVNTEMQYNLFGKITKSDTIEGKNKWLYYVTPDIIADYQQINLPSDQQLREWGNGVDRIDNYLKSKNIPFIMMLNPDKKTIYSENYPDTILKVGDKSRTDMISDYFINETDIDFFTPIAPLLKAKNKATVYSQNYDNGHWNNYGAFIGYLELMQRVQNYFPNIKTFSWSDFDITTYHRESKVYDTIPFFETDYNFNLKTPRLAKRTFGVIDNLNLSTTNMAATYKNSNEKLPRALIFGDSYLYEFLTPNLAESFSETVFIHTDNINKLQNLVYLFKPDIVIYENVERSFENTMNILSESTEFIDYSIYKNLPTKNAENLMWVDYINNDLVPEPGVLSIDKTSKTTTISGWAADILSSDVASNVFLRVGDKFYSGLYGMARTSVSEYFNNPNLTNSGFMFSVNSEELKKVDKISFVIISKDKTYQYEPVEYNVVVK</sequence>
<protein>
    <recommendedName>
        <fullName evidence="7">AlgX/AlgJ SGNH hydrolase-like domain-containing protein</fullName>
    </recommendedName>
</protein>
<keyword evidence="9" id="KW-1185">Reference proteome</keyword>
<evidence type="ECO:0000313" key="9">
    <source>
        <dbReference type="Proteomes" id="UP001597211"/>
    </source>
</evidence>
<keyword evidence="6" id="KW-0016">Alginate biosynthesis</keyword>
<comment type="subcellular location">
    <subcellularLocation>
        <location evidence="1">Periplasm</location>
    </subcellularLocation>
</comment>
<feature type="domain" description="AlgX/AlgJ SGNH hydrolase-like" evidence="7">
    <location>
        <begin position="97"/>
        <end position="272"/>
    </location>
</feature>
<dbReference type="Pfam" id="PF16822">
    <property type="entry name" value="ALGX"/>
    <property type="match status" value="1"/>
</dbReference>
<evidence type="ECO:0000256" key="1">
    <source>
        <dbReference type="ARBA" id="ARBA00004418"/>
    </source>
</evidence>
<evidence type="ECO:0000313" key="8">
    <source>
        <dbReference type="EMBL" id="MFD1183772.1"/>
    </source>
</evidence>
<keyword evidence="4" id="KW-0732">Signal</keyword>
<keyword evidence="5" id="KW-0574">Periplasm</keyword>
<keyword evidence="3" id="KW-0808">Transferase</keyword>
<evidence type="ECO:0000256" key="5">
    <source>
        <dbReference type="ARBA" id="ARBA00022764"/>
    </source>
</evidence>